<gene>
    <name evidence="2" type="ORF">DFR31_2258</name>
</gene>
<comment type="caution">
    <text evidence="2">The sequence shown here is derived from an EMBL/GenBank/DDBJ whole genome shotgun (WGS) entry which is preliminary data.</text>
</comment>
<dbReference type="AlphaFoldDB" id="A0A498C009"/>
<dbReference type="InterPro" id="IPR026433">
    <property type="entry name" value="MarR_EPS"/>
</dbReference>
<accession>A0A498C009</accession>
<dbReference type="EMBL" id="RCDA01000003">
    <property type="protein sequence ID" value="RLK48379.1"/>
    <property type="molecule type" value="Genomic_DNA"/>
</dbReference>
<dbReference type="InterPro" id="IPR036390">
    <property type="entry name" value="WH_DNA-bd_sf"/>
</dbReference>
<name>A0A498C009_9GAMM</name>
<dbReference type="NCBIfam" id="TIGR04176">
    <property type="entry name" value="MarR_EPS"/>
    <property type="match status" value="1"/>
</dbReference>
<organism evidence="2 3">
    <name type="scientific">Alkalispirillum mobile</name>
    <dbReference type="NCBI Taxonomy" id="85925"/>
    <lineage>
        <taxon>Bacteria</taxon>
        <taxon>Pseudomonadati</taxon>
        <taxon>Pseudomonadota</taxon>
        <taxon>Gammaproteobacteria</taxon>
        <taxon>Chromatiales</taxon>
        <taxon>Ectothiorhodospiraceae</taxon>
        <taxon>Alkalispirillum</taxon>
    </lineage>
</organism>
<dbReference type="Gene3D" id="1.10.10.10">
    <property type="entry name" value="Winged helix-like DNA-binding domain superfamily/Winged helix DNA-binding domain"/>
    <property type="match status" value="1"/>
</dbReference>
<dbReference type="Pfam" id="PF13412">
    <property type="entry name" value="HTH_24"/>
    <property type="match status" value="1"/>
</dbReference>
<keyword evidence="3" id="KW-1185">Reference proteome</keyword>
<feature type="coiled-coil region" evidence="1">
    <location>
        <begin position="83"/>
        <end position="110"/>
    </location>
</feature>
<protein>
    <submittedName>
        <fullName evidence="2">AsnC family transcriptional regulator</fullName>
    </submittedName>
</protein>
<proteinExistence type="predicted"/>
<dbReference type="RefSeq" id="WP_121442771.1">
    <property type="nucleotide sequence ID" value="NZ_RCDA01000003.1"/>
</dbReference>
<dbReference type="GO" id="GO:0006355">
    <property type="term" value="P:regulation of DNA-templated transcription"/>
    <property type="evidence" value="ECO:0007669"/>
    <property type="project" value="UniProtKB-ARBA"/>
</dbReference>
<evidence type="ECO:0000313" key="2">
    <source>
        <dbReference type="EMBL" id="RLK48379.1"/>
    </source>
</evidence>
<reference evidence="2 3" key="1">
    <citation type="submission" date="2018-10" db="EMBL/GenBank/DDBJ databases">
        <title>Genomic Encyclopedia of Type Strains, Phase IV (KMG-IV): sequencing the most valuable type-strain genomes for metagenomic binning, comparative biology and taxonomic classification.</title>
        <authorList>
            <person name="Goeker M."/>
        </authorList>
    </citation>
    <scope>NUCLEOTIDE SEQUENCE [LARGE SCALE GENOMIC DNA]</scope>
    <source>
        <strain evidence="2 3">DSM 12769</strain>
    </source>
</reference>
<dbReference type="CDD" id="cd00090">
    <property type="entry name" value="HTH_ARSR"/>
    <property type="match status" value="1"/>
</dbReference>
<dbReference type="OrthoDB" id="8537236at2"/>
<evidence type="ECO:0000313" key="3">
    <source>
        <dbReference type="Proteomes" id="UP000275461"/>
    </source>
</evidence>
<dbReference type="Proteomes" id="UP000275461">
    <property type="component" value="Unassembled WGS sequence"/>
</dbReference>
<sequence length="116" mass="13525">MTRDEIQLIILHLLKQNPNLSQRDLAGELGISLGRAHYCLRALIEKGWVKAINFSRSPTKRRYLYQLTPSGLSEKAHRTRKFLAKKRADYEALREEIKTLEREIENGELLPKQDKP</sequence>
<dbReference type="SUPFAM" id="SSF46785">
    <property type="entry name" value="Winged helix' DNA-binding domain"/>
    <property type="match status" value="1"/>
</dbReference>
<keyword evidence="1" id="KW-0175">Coiled coil</keyword>
<dbReference type="InterPro" id="IPR011991">
    <property type="entry name" value="ArsR-like_HTH"/>
</dbReference>
<evidence type="ECO:0000256" key="1">
    <source>
        <dbReference type="SAM" id="Coils"/>
    </source>
</evidence>
<dbReference type="InterPro" id="IPR036388">
    <property type="entry name" value="WH-like_DNA-bd_sf"/>
</dbReference>